<dbReference type="Gene3D" id="3.30.750.44">
    <property type="match status" value="1"/>
</dbReference>
<dbReference type="EC" id="3.4.-.-" evidence="3"/>
<evidence type="ECO:0000259" key="2">
    <source>
        <dbReference type="SMART" id="SM00245"/>
    </source>
</evidence>
<evidence type="ECO:0000313" key="3">
    <source>
        <dbReference type="EMBL" id="MFC0263232.1"/>
    </source>
</evidence>
<dbReference type="InterPro" id="IPR005151">
    <property type="entry name" value="Tail-specific_protease"/>
</dbReference>
<dbReference type="InterPro" id="IPR029045">
    <property type="entry name" value="ClpP/crotonase-like_dom_sf"/>
</dbReference>
<dbReference type="Proteomes" id="UP001589797">
    <property type="component" value="Unassembled WGS sequence"/>
</dbReference>
<keyword evidence="1" id="KW-0472">Membrane</keyword>
<keyword evidence="1" id="KW-0812">Transmembrane</keyword>
<dbReference type="CDD" id="cd07563">
    <property type="entry name" value="Peptidase_S41_IRBP"/>
    <property type="match status" value="1"/>
</dbReference>
<proteinExistence type="predicted"/>
<dbReference type="PANTHER" id="PTHR11261:SF3">
    <property type="entry name" value="RETINOL-BINDING PROTEIN 3"/>
    <property type="match status" value="1"/>
</dbReference>
<dbReference type="Gene3D" id="3.90.226.10">
    <property type="entry name" value="2-enoyl-CoA Hydratase, Chain A, domain 1"/>
    <property type="match status" value="1"/>
</dbReference>
<dbReference type="RefSeq" id="WP_382387705.1">
    <property type="nucleotide sequence ID" value="NZ_JBHLWI010000029.1"/>
</dbReference>
<dbReference type="PANTHER" id="PTHR11261">
    <property type="entry name" value="INTERPHOTORECEPTOR RETINOID-BINDING PROTEIN"/>
    <property type="match status" value="1"/>
</dbReference>
<keyword evidence="4" id="KW-1185">Reference proteome</keyword>
<evidence type="ECO:0000313" key="4">
    <source>
        <dbReference type="Proteomes" id="UP001589797"/>
    </source>
</evidence>
<sequence>MKNLTDKNSLRFLRLVILMLFISMFSSCNDLMLGEEPNNTPNDNFEILWKEFDRMYALFEVKNIDWDQLYAIYKPKVNNNMSGDELFDVISEMLAELNDGHVWMIKPDPGFRRFDSGPVYPEGDFDLELVRSKLKAEFSIGDSQDPDVIYGKFDGEIGYIYLENLGLTPAFYREALEHILPFMKDTKGLIFDARGIEGGYDRSSQEVAGFFTKESKLYMTSRFKNGPAHQDFGPAIEWRTTPNLDIFYTKPIKLLTNRHTGSAGETFVLAMKTMGHVLVMGDSTYGAFSDNPKRELPNGWIYAISTGDFRDAAGVSFEGIGIPPHELVKNSPEEIQSGKDKVLEMAIEALKLL</sequence>
<feature type="domain" description="Tail specific protease" evidence="2">
    <location>
        <begin position="122"/>
        <end position="329"/>
    </location>
</feature>
<dbReference type="EMBL" id="JBHLWI010000029">
    <property type="protein sequence ID" value="MFC0263232.1"/>
    <property type="molecule type" value="Genomic_DNA"/>
</dbReference>
<gene>
    <name evidence="3" type="ORF">ACFFIP_11100</name>
</gene>
<comment type="caution">
    <text evidence="3">The sequence shown here is derived from an EMBL/GenBank/DDBJ whole genome shotgun (WGS) entry which is preliminary data.</text>
</comment>
<reference evidence="3 4" key="1">
    <citation type="submission" date="2024-09" db="EMBL/GenBank/DDBJ databases">
        <authorList>
            <person name="Sun Q."/>
            <person name="Mori K."/>
        </authorList>
    </citation>
    <scope>NUCLEOTIDE SEQUENCE [LARGE SCALE GENOMIC DNA]</scope>
    <source>
        <strain evidence="3 4">CCM 7650</strain>
    </source>
</reference>
<dbReference type="SUPFAM" id="SSF52096">
    <property type="entry name" value="ClpP/crotonase"/>
    <property type="match status" value="1"/>
</dbReference>
<keyword evidence="3" id="KW-0378">Hydrolase</keyword>
<evidence type="ECO:0000256" key="1">
    <source>
        <dbReference type="SAM" id="Phobius"/>
    </source>
</evidence>
<dbReference type="Pfam" id="PF03572">
    <property type="entry name" value="Peptidase_S41"/>
    <property type="match status" value="1"/>
</dbReference>
<accession>A0ABV6FUE8</accession>
<protein>
    <submittedName>
        <fullName evidence="3">S41 family peptidase</fullName>
        <ecNumber evidence="3">3.4.-.-</ecNumber>
    </submittedName>
</protein>
<dbReference type="GO" id="GO:0016787">
    <property type="term" value="F:hydrolase activity"/>
    <property type="evidence" value="ECO:0007669"/>
    <property type="project" value="UniProtKB-KW"/>
</dbReference>
<keyword evidence="1" id="KW-1133">Transmembrane helix</keyword>
<feature type="transmembrane region" description="Helical" evidence="1">
    <location>
        <begin position="12"/>
        <end position="33"/>
    </location>
</feature>
<dbReference type="SMART" id="SM00245">
    <property type="entry name" value="TSPc"/>
    <property type="match status" value="1"/>
</dbReference>
<name>A0ABV6FUE8_9BACT</name>
<organism evidence="3 4">
    <name type="scientific">Fontibacter flavus</name>
    <dbReference type="NCBI Taxonomy" id="654838"/>
    <lineage>
        <taxon>Bacteria</taxon>
        <taxon>Pseudomonadati</taxon>
        <taxon>Bacteroidota</taxon>
        <taxon>Cytophagia</taxon>
        <taxon>Cytophagales</taxon>
        <taxon>Cyclobacteriaceae</taxon>
        <taxon>Fontibacter</taxon>
    </lineage>
</organism>
<dbReference type="InterPro" id="IPR028204">
    <property type="entry name" value="Tricorn_C1"/>
</dbReference>
<dbReference type="PROSITE" id="PS51257">
    <property type="entry name" value="PROKAR_LIPOPROTEIN"/>
    <property type="match status" value="1"/>
</dbReference>
<dbReference type="Pfam" id="PF14684">
    <property type="entry name" value="Tricorn_C1"/>
    <property type="match status" value="1"/>
</dbReference>